<protein>
    <recommendedName>
        <fullName evidence="5">Alpha-amylase</fullName>
        <ecNumber evidence="5">3.2.1.1</ecNumber>
    </recommendedName>
</protein>
<dbReference type="GO" id="GO:0043169">
    <property type="term" value="F:cation binding"/>
    <property type="evidence" value="ECO:0007669"/>
    <property type="project" value="InterPro"/>
</dbReference>
<dbReference type="InterPro" id="IPR045857">
    <property type="entry name" value="O16G_dom_2"/>
</dbReference>
<comment type="caution">
    <text evidence="7">The sequence shown here is derived from an EMBL/GenBank/DDBJ whole genome shotgun (WGS) entry which is preliminary data.</text>
</comment>
<comment type="similarity">
    <text evidence="1 4">Belongs to the glycosyl hydrolase 13 family.</text>
</comment>
<gene>
    <name evidence="7" type="ORF">GN277_23515</name>
</gene>
<reference evidence="7 8" key="1">
    <citation type="submission" date="2019-12" db="EMBL/GenBank/DDBJ databases">
        <title>Sporaefaciens musculi gen. nov., sp. nov., a novel bacterium isolated from the caecum of an obese mouse.</title>
        <authorList>
            <person name="Rasmussen T.S."/>
            <person name="Streidl T."/>
            <person name="Hitch T.C.A."/>
            <person name="Wortmann E."/>
            <person name="Deptula P."/>
            <person name="Hansen M."/>
            <person name="Nielsen D.S."/>
            <person name="Clavel T."/>
            <person name="Vogensen F.K."/>
        </authorList>
    </citation>
    <scope>NUCLEOTIDE SEQUENCE [LARGE SCALE GENOMIC DNA]</scope>
    <source>
        <strain evidence="7 8">WCA-9-b2</strain>
    </source>
</reference>
<keyword evidence="2 5" id="KW-0378">Hydrolase</keyword>
<feature type="domain" description="Glycosyl hydrolase family 13 catalytic" evidence="6">
    <location>
        <begin position="13"/>
        <end position="418"/>
    </location>
</feature>
<dbReference type="EMBL" id="WUQX01000001">
    <property type="protein sequence ID" value="MXP78214.1"/>
    <property type="molecule type" value="Genomic_DNA"/>
</dbReference>
<evidence type="ECO:0000256" key="5">
    <source>
        <dbReference type="RuleBase" id="RU361134"/>
    </source>
</evidence>
<dbReference type="SUPFAM" id="SSF51011">
    <property type="entry name" value="Glycosyl hydrolase domain"/>
    <property type="match status" value="1"/>
</dbReference>
<keyword evidence="3 5" id="KW-0326">Glycosidase</keyword>
<dbReference type="InterPro" id="IPR006046">
    <property type="entry name" value="Alpha_amylase"/>
</dbReference>
<dbReference type="Gene3D" id="3.20.20.80">
    <property type="entry name" value="Glycosidases"/>
    <property type="match status" value="1"/>
</dbReference>
<dbReference type="InterPro" id="IPR006047">
    <property type="entry name" value="GH13_cat_dom"/>
</dbReference>
<proteinExistence type="inferred from homology"/>
<dbReference type="Proteomes" id="UP000460412">
    <property type="component" value="Unassembled WGS sequence"/>
</dbReference>
<dbReference type="SUPFAM" id="SSF51445">
    <property type="entry name" value="(Trans)glycosidases"/>
    <property type="match status" value="1"/>
</dbReference>
<evidence type="ECO:0000259" key="6">
    <source>
        <dbReference type="SMART" id="SM00642"/>
    </source>
</evidence>
<organism evidence="7 8">
    <name type="scientific">Sporofaciens musculi</name>
    <dbReference type="NCBI Taxonomy" id="2681861"/>
    <lineage>
        <taxon>Bacteria</taxon>
        <taxon>Bacillati</taxon>
        <taxon>Bacillota</taxon>
        <taxon>Clostridia</taxon>
        <taxon>Lachnospirales</taxon>
        <taxon>Lachnospiraceae</taxon>
        <taxon>Sporofaciens</taxon>
    </lineage>
</organism>
<dbReference type="FunFam" id="3.90.400.10:FF:000002">
    <property type="entry name" value="Sucrose isomerase"/>
    <property type="match status" value="1"/>
</dbReference>
<keyword evidence="8" id="KW-1185">Reference proteome</keyword>
<dbReference type="PANTHER" id="PTHR10357:SF179">
    <property type="entry name" value="NEUTRAL AND BASIC AMINO ACID TRANSPORT PROTEIN RBAT"/>
    <property type="match status" value="1"/>
</dbReference>
<dbReference type="PANTHER" id="PTHR10357">
    <property type="entry name" value="ALPHA-AMYLASE FAMILY MEMBER"/>
    <property type="match status" value="1"/>
</dbReference>
<dbReference type="CDD" id="cd11333">
    <property type="entry name" value="AmyAc_SI_OligoGlu_DGase"/>
    <property type="match status" value="1"/>
</dbReference>
<dbReference type="SMART" id="SM00642">
    <property type="entry name" value="Aamy"/>
    <property type="match status" value="1"/>
</dbReference>
<dbReference type="GO" id="GO:0004556">
    <property type="term" value="F:alpha-amylase activity"/>
    <property type="evidence" value="ECO:0007669"/>
    <property type="project" value="UniProtKB-UniRule"/>
</dbReference>
<dbReference type="GO" id="GO:0009313">
    <property type="term" value="P:oligosaccharide catabolic process"/>
    <property type="evidence" value="ECO:0007669"/>
    <property type="project" value="TreeGrafter"/>
</dbReference>
<accession>A0A7X3MKP3</accession>
<evidence type="ECO:0000256" key="3">
    <source>
        <dbReference type="ARBA" id="ARBA00023295"/>
    </source>
</evidence>
<name>A0A7X3MKP3_9FIRM</name>
<dbReference type="Pfam" id="PF00128">
    <property type="entry name" value="Alpha-amylase"/>
    <property type="match status" value="1"/>
</dbReference>
<evidence type="ECO:0000256" key="4">
    <source>
        <dbReference type="RuleBase" id="RU003615"/>
    </source>
</evidence>
<dbReference type="InterPro" id="IPR013780">
    <property type="entry name" value="Glyco_hydro_b"/>
</dbReference>
<dbReference type="Gene3D" id="2.60.40.1180">
    <property type="entry name" value="Golgi alpha-mannosidase II"/>
    <property type="match status" value="1"/>
</dbReference>
<dbReference type="EC" id="3.2.1.1" evidence="5"/>
<keyword evidence="5" id="KW-0119">Carbohydrate metabolism</keyword>
<dbReference type="PRINTS" id="PR00110">
    <property type="entry name" value="ALPHAAMYLASE"/>
</dbReference>
<dbReference type="AlphaFoldDB" id="A0A7X3MKP3"/>
<sequence length="558" mass="65075">MKKKWWHHAIGYQIYPKSFQDSNGDGIGDIKGIISRLDYLKDLGINMLWVCPVYRSPMVDHGYDISDYMDIDPSFGCNRDMDRLIAEAKKRGIGVLMDLVVNHTSDQHPWFQQALKDPDGKYGRYYIIKEGKDGGPPNNWRSIFQGSAWERIGETNQYYLHLFNKEQPDLNWENEDLREEIYTMINQWLDRGLAGFRIDAISHLKKDWSYTDQPADGPDGLVDGRSYFRNVKGLDVYLSELKRRCFAPRDCLTIAEIDDVKSGELADYIGDDGYFSMIFDFSHTKYRIRNQEWTEQPLALLGELKARIFEKQEYAYGRGLLCTILENHDKPRVPDRLIPQECISFYSESLLAVTYLFLQGIPFLYQGQEIGMRDYPKTSIDEYKDAATHQNYRAFIERGMSEAQALAQINIDSREHSRTPMQWDSSRNAGFTSGTPWFDVNPNYTEINVELQEDDPASLLSFYRKILKVRTREDLQDVLIFGKTIPEYRRMSGIFAYRREFESRILLIISNCNCKKASLPMEYGKAECIVNNYEDFDWDGNQITLYPFQSIVFLISDR</sequence>
<dbReference type="InterPro" id="IPR017853">
    <property type="entry name" value="GH"/>
</dbReference>
<evidence type="ECO:0000313" key="8">
    <source>
        <dbReference type="Proteomes" id="UP000460412"/>
    </source>
</evidence>
<comment type="catalytic activity">
    <reaction evidence="5">
        <text>Endohydrolysis of (1-&gt;4)-alpha-D-glucosidic linkages in polysaccharides containing three or more (1-&gt;4)-alpha-linked D-glucose units.</text>
        <dbReference type="EC" id="3.2.1.1"/>
    </reaction>
</comment>
<evidence type="ECO:0000256" key="1">
    <source>
        <dbReference type="ARBA" id="ARBA00008061"/>
    </source>
</evidence>
<evidence type="ECO:0000256" key="2">
    <source>
        <dbReference type="ARBA" id="ARBA00022801"/>
    </source>
</evidence>
<evidence type="ECO:0000313" key="7">
    <source>
        <dbReference type="EMBL" id="MXP78214.1"/>
    </source>
</evidence>
<dbReference type="Gene3D" id="3.90.400.10">
    <property type="entry name" value="Oligo-1,6-glucosidase, Domain 2"/>
    <property type="match status" value="1"/>
</dbReference>
<dbReference type="FunFam" id="3.20.20.80:FF:000064">
    <property type="entry name" value="Oligo-1,6-glucosidase"/>
    <property type="match status" value="1"/>
</dbReference>